<dbReference type="Proteomes" id="UP000012488">
    <property type="component" value="Chromosome"/>
</dbReference>
<dbReference type="InterPro" id="IPR007711">
    <property type="entry name" value="HigB-1"/>
</dbReference>
<organism evidence="1 2">
    <name type="scientific">Methylobacterium mesophilicum SR1.6/6</name>
    <dbReference type="NCBI Taxonomy" id="908290"/>
    <lineage>
        <taxon>Bacteria</taxon>
        <taxon>Pseudomonadati</taxon>
        <taxon>Pseudomonadota</taxon>
        <taxon>Alphaproteobacteria</taxon>
        <taxon>Hyphomicrobiales</taxon>
        <taxon>Methylobacteriaceae</taxon>
        <taxon>Methylobacterium</taxon>
    </lineage>
</organism>
<dbReference type="EMBL" id="CP043538">
    <property type="protein sequence ID" value="QGY03629.1"/>
    <property type="molecule type" value="Genomic_DNA"/>
</dbReference>
<sequence length="97" mass="11255">MKIRNVRHKGLRRLIETGSTAGLPAAVVDKVQKIVFFLQAMGSEDELHALPTWKPHQFQHGDRAGLWALHVTKNWRITFMINGDQVEIFDLDYEDYH</sequence>
<reference evidence="1 2" key="1">
    <citation type="journal article" date="2012" name="Genet. Mol. Biol.">
        <title>Analysis of 16S rRNA and mxaF genes revealing insights into Methylobacterium niche-specific plant association.</title>
        <authorList>
            <person name="Dourado M.N."/>
            <person name="Andreote F.D."/>
            <person name="Dini-Andreote F."/>
            <person name="Conti R."/>
            <person name="Araujo J.M."/>
            <person name="Araujo W.L."/>
        </authorList>
    </citation>
    <scope>NUCLEOTIDE SEQUENCE [LARGE SCALE GENOMIC DNA]</scope>
    <source>
        <strain evidence="1 2">SR1.6/6</strain>
    </source>
</reference>
<gene>
    <name evidence="1" type="ORF">MMSR116_18335</name>
</gene>
<protein>
    <submittedName>
        <fullName evidence="1">Plasmid maintenance system killer</fullName>
    </submittedName>
</protein>
<name>A0A6B9FP35_9HYPH</name>
<dbReference type="OrthoDB" id="9801102at2"/>
<dbReference type="KEGG" id="mmes:MMSR116_18335"/>
<dbReference type="Gene3D" id="3.30.2310.20">
    <property type="entry name" value="RelE-like"/>
    <property type="match status" value="1"/>
</dbReference>
<dbReference type="AlphaFoldDB" id="A0A6B9FP35"/>
<proteinExistence type="predicted"/>
<dbReference type="InterPro" id="IPR035093">
    <property type="entry name" value="RelE/ParE_toxin_dom_sf"/>
</dbReference>
<dbReference type="Pfam" id="PF05015">
    <property type="entry name" value="HigB-like_toxin"/>
    <property type="match status" value="1"/>
</dbReference>
<evidence type="ECO:0000313" key="2">
    <source>
        <dbReference type="Proteomes" id="UP000012488"/>
    </source>
</evidence>
<evidence type="ECO:0000313" key="1">
    <source>
        <dbReference type="EMBL" id="QGY03629.1"/>
    </source>
</evidence>
<accession>A0A6B9FP35</accession>
<dbReference type="RefSeq" id="WP_158169002.1">
    <property type="nucleotide sequence ID" value="NZ_CP043538.1"/>
</dbReference>
<dbReference type="SUPFAM" id="SSF143011">
    <property type="entry name" value="RelE-like"/>
    <property type="match status" value="1"/>
</dbReference>
<reference evidence="1 2" key="2">
    <citation type="journal article" date="2013" name="Genome Announc.">
        <title>Draft Genome Sequence of Methylobacterium mesophilicum Strain SR1.6/6, Isolated from Citrus sinensis.</title>
        <authorList>
            <person name="Marinho Almeida D."/>
            <person name="Dini-Andreote F."/>
            <person name="Camargo Neves A.A."/>
            <person name="Juca Ramos R.T."/>
            <person name="Andreote F.D."/>
            <person name="Carneiro A.R."/>
            <person name="Oliveira de Souza Lima A."/>
            <person name="Caracciolo Gomes de Sa P.H."/>
            <person name="Ribeiro Barbosa M.S."/>
            <person name="Araujo W.L."/>
            <person name="Silva A."/>
        </authorList>
    </citation>
    <scope>NUCLEOTIDE SEQUENCE [LARGE SCALE GENOMIC DNA]</scope>
    <source>
        <strain evidence="1 2">SR1.6/6</strain>
    </source>
</reference>